<name>A0A1E8BKW3_BACMY</name>
<reference evidence="1 2" key="1">
    <citation type="submission" date="2016-05" db="EMBL/GenBank/DDBJ databases">
        <title>Bacillus thuringiensis and Bacillus weihenstephanensis as novel biocontrol agents of wilt causing Verticillium species.</title>
        <authorList>
            <person name="Hollensteiner J."/>
            <person name="Wemheuer F."/>
            <person name="Harting R."/>
            <person name="Kolarzyk A."/>
            <person name="Diaz-Valerio S."/>
            <person name="Poehlein A."/>
            <person name="Brzuszkiewicz E."/>
            <person name="Nesemann K."/>
            <person name="Braus-Stromeyer S."/>
            <person name="Braus G."/>
            <person name="Daniel R."/>
            <person name="Liesegang H."/>
        </authorList>
    </citation>
    <scope>NUCLEOTIDE SEQUENCE [LARGE SCALE GENOMIC DNA]</scope>
    <source>
        <strain evidence="1 2">GOE11</strain>
    </source>
</reference>
<dbReference type="AlphaFoldDB" id="A0A1E8BKW3"/>
<dbReference type="Proteomes" id="UP000175835">
    <property type="component" value="Unassembled WGS sequence"/>
</dbReference>
<evidence type="ECO:0000313" key="2">
    <source>
        <dbReference type="Proteomes" id="UP000175835"/>
    </source>
</evidence>
<gene>
    <name evidence="1" type="ORF">BWGOE11_34680</name>
</gene>
<organism evidence="1 2">
    <name type="scientific">Bacillus mycoides</name>
    <dbReference type="NCBI Taxonomy" id="1405"/>
    <lineage>
        <taxon>Bacteria</taxon>
        <taxon>Bacillati</taxon>
        <taxon>Bacillota</taxon>
        <taxon>Bacilli</taxon>
        <taxon>Bacillales</taxon>
        <taxon>Bacillaceae</taxon>
        <taxon>Bacillus</taxon>
        <taxon>Bacillus cereus group</taxon>
    </lineage>
</organism>
<accession>A0A1E8BKW3</accession>
<dbReference type="EMBL" id="LXLX01000044">
    <property type="protein sequence ID" value="OFD90177.1"/>
    <property type="molecule type" value="Genomic_DNA"/>
</dbReference>
<evidence type="ECO:0000313" key="1">
    <source>
        <dbReference type="EMBL" id="OFD90177.1"/>
    </source>
</evidence>
<proteinExistence type="predicted"/>
<dbReference type="RefSeq" id="WP_002203085.1">
    <property type="nucleotide sequence ID" value="NZ_JBCMRK010000078.1"/>
</dbReference>
<sequence>MWIDQLLLSAIREEFSTNHKNKQTVDCPATDVKVLEEENGQIFLFI</sequence>
<comment type="caution">
    <text evidence="1">The sequence shown here is derived from an EMBL/GenBank/DDBJ whole genome shotgun (WGS) entry which is preliminary data.</text>
</comment>
<protein>
    <submittedName>
        <fullName evidence="1">Uncharacterized protein</fullName>
    </submittedName>
</protein>
<dbReference type="PATRIC" id="fig|86662.27.peg.3156"/>